<dbReference type="PANTHER" id="PTHR21503">
    <property type="entry name" value="F-BOX-CONTAINING HYPOTHETICAL PROTEIN C.ELEGANS"/>
    <property type="match status" value="1"/>
</dbReference>
<dbReference type="InParanoid" id="E3NSF1"/>
<name>E3NSF1_CAERE</name>
<accession>E3NSF1</accession>
<dbReference type="PROSITE" id="PS50181">
    <property type="entry name" value="FBOX"/>
    <property type="match status" value="1"/>
</dbReference>
<sequence length="267" mass="30868">MPLKFLNLPYLVQESILRSMNHGENFMMAQCSKRTKYCVIRARLKIPRVWYSLNENYRYVGIQKDGETQLELVAALINWKIDRDFVEVENWDDYDDYGLTGWSQTSDGQKLACTSVLNFKGTITKIFYDHIQLLFRYIEPIALEISVNLFSENMPIFENVSTVFLVGNVLEMKDLDIFFTQYPDLSALMIEPSINGVLADTSSMFEIETVYLLTSRFLATDLLMKFVECSKKKSTHSISVEATAMTLSERVTGEELQFFVILICLRL</sequence>
<dbReference type="InterPro" id="IPR001810">
    <property type="entry name" value="F-box_dom"/>
</dbReference>
<dbReference type="HOGENOM" id="CLU_1042934_0_0_1"/>
<evidence type="ECO:0000313" key="3">
    <source>
        <dbReference type="Proteomes" id="UP000008281"/>
    </source>
</evidence>
<evidence type="ECO:0000259" key="1">
    <source>
        <dbReference type="PROSITE" id="PS50181"/>
    </source>
</evidence>
<dbReference type="OrthoDB" id="10657232at2759"/>
<keyword evidence="3" id="KW-1185">Reference proteome</keyword>
<reference evidence="2" key="1">
    <citation type="submission" date="2007-07" db="EMBL/GenBank/DDBJ databases">
        <title>PCAP assembly of the Caenorhabditis remanei genome.</title>
        <authorList>
            <consortium name="The Caenorhabditis remanei Sequencing Consortium"/>
            <person name="Wilson R.K."/>
        </authorList>
    </citation>
    <scope>NUCLEOTIDE SEQUENCE [LARGE SCALE GENOMIC DNA]</scope>
    <source>
        <strain evidence="2">PB4641</strain>
    </source>
</reference>
<dbReference type="EMBL" id="DS269946">
    <property type="protein sequence ID" value="EFO90114.1"/>
    <property type="molecule type" value="Genomic_DNA"/>
</dbReference>
<dbReference type="FunCoup" id="E3NSF1">
    <property type="interactions" value="24"/>
</dbReference>
<feature type="domain" description="F-box" evidence="1">
    <location>
        <begin position="2"/>
        <end position="53"/>
    </location>
</feature>
<evidence type="ECO:0000313" key="2">
    <source>
        <dbReference type="EMBL" id="EFO90114.1"/>
    </source>
</evidence>
<protein>
    <recommendedName>
        <fullName evidence="1">F-box domain-containing protein</fullName>
    </recommendedName>
</protein>
<organism evidence="3">
    <name type="scientific">Caenorhabditis remanei</name>
    <name type="common">Caenorhabditis vulgaris</name>
    <dbReference type="NCBI Taxonomy" id="31234"/>
    <lineage>
        <taxon>Eukaryota</taxon>
        <taxon>Metazoa</taxon>
        <taxon>Ecdysozoa</taxon>
        <taxon>Nematoda</taxon>
        <taxon>Chromadorea</taxon>
        <taxon>Rhabditida</taxon>
        <taxon>Rhabditina</taxon>
        <taxon>Rhabditomorpha</taxon>
        <taxon>Rhabditoidea</taxon>
        <taxon>Rhabditidae</taxon>
        <taxon>Peloderinae</taxon>
        <taxon>Caenorhabditis</taxon>
    </lineage>
</organism>
<proteinExistence type="predicted"/>
<dbReference type="PANTHER" id="PTHR21503:SF8">
    <property type="entry name" value="F-BOX ASSOCIATED DOMAIN-CONTAINING PROTEIN-RELATED"/>
    <property type="match status" value="1"/>
</dbReference>
<dbReference type="AlphaFoldDB" id="E3NSF1"/>
<gene>
    <name evidence="2" type="ORF">CRE_15838</name>
</gene>
<dbReference type="Proteomes" id="UP000008281">
    <property type="component" value="Unassembled WGS sequence"/>
</dbReference>